<evidence type="ECO:0000256" key="3">
    <source>
        <dbReference type="ARBA" id="ARBA00022989"/>
    </source>
</evidence>
<sequence length="337" mass="38638">MNRRTQNPRDGLHAVWEGFIVLLVCVNLALILFDTLFALGPIGDLVKVISPTFHAFYAERVHSNFILIDLAFVAIFVLDVLIGWTLAIAERRYSRWYHYPFVHWYDVLGCIPLGGFRILRALRVVSLLIRLQRLGLIDVRNWAIYQFVDRYWQLLLEELSDRVMIKLFSRMQQEIGSSDDLARRLVNGVIRPRKERVLKDLDRRLSAMVTQGYLGNRPAIERYVGDLIHQALADNAELRNLRRLPLGGKVADTLDAALSDIIVKLVHSGVSGIQGEQFRGLANRLTDEFFEAWLYQDDDTDLALEALLVDIIEVLKQQVLDRRWSTFVGPPAPVHLG</sequence>
<keyword evidence="2 5" id="KW-0812">Transmembrane</keyword>
<dbReference type="EMBL" id="BMPO01000010">
    <property type="protein sequence ID" value="GGK07582.1"/>
    <property type="molecule type" value="Genomic_DNA"/>
</dbReference>
<keyword evidence="3 5" id="KW-1133">Transmembrane helix</keyword>
<evidence type="ECO:0008006" key="8">
    <source>
        <dbReference type="Google" id="ProtNLM"/>
    </source>
</evidence>
<accession>A0A917V0K6</accession>
<protein>
    <recommendedName>
        <fullName evidence="8">Preprotein translocase subunit SecA</fullName>
    </recommendedName>
</protein>
<comment type="caution">
    <text evidence="6">The sequence shown here is derived from an EMBL/GenBank/DDBJ whole genome shotgun (WGS) entry which is preliminary data.</text>
</comment>
<dbReference type="AlphaFoldDB" id="A0A917V0K6"/>
<feature type="transmembrane region" description="Helical" evidence="5">
    <location>
        <begin position="65"/>
        <end position="89"/>
    </location>
</feature>
<name>A0A917V0K6_9PSED</name>
<reference evidence="6" key="2">
    <citation type="submission" date="2020-09" db="EMBL/GenBank/DDBJ databases">
        <authorList>
            <person name="Sun Q."/>
            <person name="Ohkuma M."/>
        </authorList>
    </citation>
    <scope>NUCLEOTIDE SEQUENCE</scope>
    <source>
        <strain evidence="6">JCM 30078</strain>
    </source>
</reference>
<evidence type="ECO:0000313" key="7">
    <source>
        <dbReference type="Proteomes" id="UP000635983"/>
    </source>
</evidence>
<gene>
    <name evidence="6" type="ORF">GCM10009304_37190</name>
</gene>
<evidence type="ECO:0000313" key="6">
    <source>
        <dbReference type="EMBL" id="GGK07582.1"/>
    </source>
</evidence>
<comment type="subcellular location">
    <subcellularLocation>
        <location evidence="1">Membrane</location>
        <topology evidence="1">Multi-pass membrane protein</topology>
    </subcellularLocation>
</comment>
<dbReference type="Gene3D" id="1.20.120.350">
    <property type="entry name" value="Voltage-gated potassium channels. Chain C"/>
    <property type="match status" value="1"/>
</dbReference>
<dbReference type="SUPFAM" id="SSF81324">
    <property type="entry name" value="Voltage-gated potassium channels"/>
    <property type="match status" value="1"/>
</dbReference>
<dbReference type="RefSeq" id="WP_188985624.1">
    <property type="nucleotide sequence ID" value="NZ_BMPO01000010.1"/>
</dbReference>
<dbReference type="GO" id="GO:0016020">
    <property type="term" value="C:membrane"/>
    <property type="evidence" value="ECO:0007669"/>
    <property type="project" value="UniProtKB-SubCell"/>
</dbReference>
<dbReference type="InterPro" id="IPR027359">
    <property type="entry name" value="Volt_channel_dom_sf"/>
</dbReference>
<feature type="transmembrane region" description="Helical" evidence="5">
    <location>
        <begin position="12"/>
        <end position="33"/>
    </location>
</feature>
<evidence type="ECO:0000256" key="1">
    <source>
        <dbReference type="ARBA" id="ARBA00004141"/>
    </source>
</evidence>
<keyword evidence="7" id="KW-1185">Reference proteome</keyword>
<dbReference type="Proteomes" id="UP000635983">
    <property type="component" value="Unassembled WGS sequence"/>
</dbReference>
<evidence type="ECO:0000256" key="5">
    <source>
        <dbReference type="SAM" id="Phobius"/>
    </source>
</evidence>
<keyword evidence="4 5" id="KW-0472">Membrane</keyword>
<evidence type="ECO:0000256" key="2">
    <source>
        <dbReference type="ARBA" id="ARBA00022692"/>
    </source>
</evidence>
<reference evidence="6" key="1">
    <citation type="journal article" date="2014" name="Int. J. Syst. Evol. Microbiol.">
        <title>Complete genome sequence of Corynebacterium casei LMG S-19264T (=DSM 44701T), isolated from a smear-ripened cheese.</title>
        <authorList>
            <consortium name="US DOE Joint Genome Institute (JGI-PGF)"/>
            <person name="Walter F."/>
            <person name="Albersmeier A."/>
            <person name="Kalinowski J."/>
            <person name="Ruckert C."/>
        </authorList>
    </citation>
    <scope>NUCLEOTIDE SEQUENCE</scope>
    <source>
        <strain evidence="6">JCM 30078</strain>
    </source>
</reference>
<proteinExistence type="predicted"/>
<organism evidence="6 7">
    <name type="scientific">Pseudomonas matsuisoli</name>
    <dbReference type="NCBI Taxonomy" id="1515666"/>
    <lineage>
        <taxon>Bacteria</taxon>
        <taxon>Pseudomonadati</taxon>
        <taxon>Pseudomonadota</taxon>
        <taxon>Gammaproteobacteria</taxon>
        <taxon>Pseudomonadales</taxon>
        <taxon>Pseudomonadaceae</taxon>
        <taxon>Pseudomonas</taxon>
    </lineage>
</organism>
<evidence type="ECO:0000256" key="4">
    <source>
        <dbReference type="ARBA" id="ARBA00023136"/>
    </source>
</evidence>